<dbReference type="AlphaFoldDB" id="A0A2H5PLP2"/>
<name>A0A2H5PLP2_CITUN</name>
<dbReference type="EMBL" id="BDQV01000090">
    <property type="protein sequence ID" value="GAY53288.1"/>
    <property type="molecule type" value="Genomic_DNA"/>
</dbReference>
<reference evidence="2 3" key="1">
    <citation type="journal article" date="2017" name="Front. Genet.">
        <title>Draft sequencing of the heterozygous diploid genome of Satsuma (Citrus unshiu Marc.) using a hybrid assembly approach.</title>
        <authorList>
            <person name="Shimizu T."/>
            <person name="Tanizawa Y."/>
            <person name="Mochizuki T."/>
            <person name="Nagasaki H."/>
            <person name="Yoshioka T."/>
            <person name="Toyoda A."/>
            <person name="Fujiyama A."/>
            <person name="Kaminuma E."/>
            <person name="Nakamura Y."/>
        </authorList>
    </citation>
    <scope>NUCLEOTIDE SEQUENCE [LARGE SCALE GENOMIC DNA]</scope>
    <source>
        <strain evidence="3">cv. Miyagawa wase</strain>
    </source>
</reference>
<feature type="transmembrane region" description="Helical" evidence="1">
    <location>
        <begin position="12"/>
        <end position="30"/>
    </location>
</feature>
<keyword evidence="1" id="KW-1133">Transmembrane helix</keyword>
<keyword evidence="1" id="KW-0472">Membrane</keyword>
<accession>A0A2H5PLP2</accession>
<gene>
    <name evidence="2" type="ORF">CUMW_148160</name>
</gene>
<feature type="transmembrane region" description="Helical" evidence="1">
    <location>
        <begin position="42"/>
        <end position="65"/>
    </location>
</feature>
<feature type="transmembrane region" description="Helical" evidence="1">
    <location>
        <begin position="77"/>
        <end position="99"/>
    </location>
</feature>
<keyword evidence="1" id="KW-0812">Transmembrane</keyword>
<organism evidence="2 3">
    <name type="scientific">Citrus unshiu</name>
    <name type="common">Satsuma mandarin</name>
    <name type="synonym">Citrus nobilis var. unshiu</name>
    <dbReference type="NCBI Taxonomy" id="55188"/>
    <lineage>
        <taxon>Eukaryota</taxon>
        <taxon>Viridiplantae</taxon>
        <taxon>Streptophyta</taxon>
        <taxon>Embryophyta</taxon>
        <taxon>Tracheophyta</taxon>
        <taxon>Spermatophyta</taxon>
        <taxon>Magnoliopsida</taxon>
        <taxon>eudicotyledons</taxon>
        <taxon>Gunneridae</taxon>
        <taxon>Pentapetalae</taxon>
        <taxon>rosids</taxon>
        <taxon>malvids</taxon>
        <taxon>Sapindales</taxon>
        <taxon>Rutaceae</taxon>
        <taxon>Aurantioideae</taxon>
        <taxon>Citrus</taxon>
    </lineage>
</organism>
<protein>
    <submittedName>
        <fullName evidence="2">Uncharacterized protein</fullName>
    </submittedName>
</protein>
<evidence type="ECO:0000313" key="3">
    <source>
        <dbReference type="Proteomes" id="UP000236630"/>
    </source>
</evidence>
<comment type="caution">
    <text evidence="2">The sequence shown here is derived from an EMBL/GenBank/DDBJ whole genome shotgun (WGS) entry which is preliminary data.</text>
</comment>
<keyword evidence="3" id="KW-1185">Reference proteome</keyword>
<evidence type="ECO:0000313" key="2">
    <source>
        <dbReference type="EMBL" id="GAY53288.1"/>
    </source>
</evidence>
<sequence>MNSSKGFRTQLSILISLCSLFFAFILFLIPNRYVDESFEPTLYHALLFAVLLAFAAASSTLLIGIGNPSRHATTQTCYFIISAISLASALLLLACALFLEIFRRLVSPGFKLWLLNQSKADTEVVCSYLFQVFRKILPAPQSQEI</sequence>
<proteinExistence type="predicted"/>
<dbReference type="Proteomes" id="UP000236630">
    <property type="component" value="Unassembled WGS sequence"/>
</dbReference>
<evidence type="ECO:0000256" key="1">
    <source>
        <dbReference type="SAM" id="Phobius"/>
    </source>
</evidence>